<protein>
    <submittedName>
        <fullName evidence="3">Uncharacterized protein</fullName>
    </submittedName>
</protein>
<name>A0A7S3L860_9STRA</name>
<gene>
    <name evidence="3" type="ORF">ACOF00016_LOCUS10550</name>
</gene>
<evidence type="ECO:0000313" key="3">
    <source>
        <dbReference type="EMBL" id="CAE0413293.1"/>
    </source>
</evidence>
<feature type="region of interest" description="Disordered" evidence="2">
    <location>
        <begin position="206"/>
        <end position="226"/>
    </location>
</feature>
<feature type="region of interest" description="Disordered" evidence="2">
    <location>
        <begin position="1"/>
        <end position="30"/>
    </location>
</feature>
<reference evidence="3" key="1">
    <citation type="submission" date="2021-01" db="EMBL/GenBank/DDBJ databases">
        <authorList>
            <person name="Corre E."/>
            <person name="Pelletier E."/>
            <person name="Niang G."/>
            <person name="Scheremetjew M."/>
            <person name="Finn R."/>
            <person name="Kale V."/>
            <person name="Holt S."/>
            <person name="Cochrane G."/>
            <person name="Meng A."/>
            <person name="Brown T."/>
            <person name="Cohen L."/>
        </authorList>
    </citation>
    <scope>NUCLEOTIDE SEQUENCE</scope>
    <source>
        <strain evidence="3">CCMP127</strain>
    </source>
</reference>
<evidence type="ECO:0000256" key="1">
    <source>
        <dbReference type="SAM" id="Coils"/>
    </source>
</evidence>
<sequence length="468" mass="49486">MTSQFDPFATHPSDGDNAVTTTTMTTPQVGGMTAASPLVGKNIQFKSSLQAKQDAIKAQQEKEQQQILMQQQQQRLLEQQQLQQRDAFSSLGNNNTFTTPIHDSNGNFGVTSPSGDEDDPFAGLSCMTMTSSNAKKQTATSDTQKNDDEDNSDDDRQIPFPEDPVLYQAQEAALYAEELLKEQASKNRGDKALNQLWNNAQGLFKFPAAPTNNTQTDETNKKETTISRTGEIPKPQQYSMGATQVMPVPGTPSVAVPFPGAYNVPNHHQAVYDNNAPSQASYANAPSPMVVPVPRPANQRDLDPDGVPWYARTATTTNNPQHAVSNDQQHNVPWYARSPPPDGLNVSVADVEYSGSPGSANDKVPWYSRGNPAADSTPSHQVRRSSSPPPSNKTGGGIGSGVGASVLGGVVGLVTLGPLAAVAAAGGLAYASAKDGMVGDVVRGAGGVVATAMSTAASATKKKNHAER</sequence>
<accession>A0A7S3L860</accession>
<dbReference type="EMBL" id="HBIM01012934">
    <property type="protein sequence ID" value="CAE0413293.1"/>
    <property type="molecule type" value="Transcribed_RNA"/>
</dbReference>
<feature type="region of interest" description="Disordered" evidence="2">
    <location>
        <begin position="277"/>
        <end position="397"/>
    </location>
</feature>
<feature type="compositionally biased region" description="Polar residues" evidence="2">
    <location>
        <begin position="127"/>
        <end position="143"/>
    </location>
</feature>
<feature type="region of interest" description="Disordered" evidence="2">
    <location>
        <begin position="90"/>
        <end position="160"/>
    </location>
</feature>
<feature type="coiled-coil region" evidence="1">
    <location>
        <begin position="55"/>
        <end position="82"/>
    </location>
</feature>
<organism evidence="3">
    <name type="scientific">Amphora coffeiformis</name>
    <dbReference type="NCBI Taxonomy" id="265554"/>
    <lineage>
        <taxon>Eukaryota</taxon>
        <taxon>Sar</taxon>
        <taxon>Stramenopiles</taxon>
        <taxon>Ochrophyta</taxon>
        <taxon>Bacillariophyta</taxon>
        <taxon>Bacillariophyceae</taxon>
        <taxon>Bacillariophycidae</taxon>
        <taxon>Thalassiophysales</taxon>
        <taxon>Catenulaceae</taxon>
        <taxon>Amphora</taxon>
    </lineage>
</organism>
<proteinExistence type="predicted"/>
<feature type="compositionally biased region" description="Polar residues" evidence="2">
    <location>
        <begin position="313"/>
        <end position="331"/>
    </location>
</feature>
<evidence type="ECO:0000256" key="2">
    <source>
        <dbReference type="SAM" id="MobiDB-lite"/>
    </source>
</evidence>
<feature type="compositionally biased region" description="Polar residues" evidence="2">
    <location>
        <begin position="90"/>
        <end position="114"/>
    </location>
</feature>
<dbReference type="AlphaFoldDB" id="A0A7S3L860"/>
<keyword evidence="1" id="KW-0175">Coiled coil</keyword>
<feature type="compositionally biased region" description="Polar residues" evidence="2">
    <location>
        <begin position="374"/>
        <end position="386"/>
    </location>
</feature>